<reference evidence="11" key="1">
    <citation type="journal article" date="2021" name="Mol. Biol.">
        <title>Odorant Receptors for Detecting Flowering Plant Cues Are Functionally Conserved across Moths and Butterflies.</title>
        <authorList>
            <person name="Guo M."/>
            <person name="Du L."/>
            <person name="Chen Q."/>
            <person name="Feng Y."/>
            <person name="Zhang J."/>
            <person name="Zhang X."/>
            <person name="Tian K."/>
            <person name="Cao S."/>
            <person name="Huang T."/>
            <person name="Jacquin-Joly E."/>
            <person name="Wang G."/>
            <person name="Liu Y."/>
        </authorList>
    </citation>
    <scope>NUCLEOTIDE SEQUENCE</scope>
    <source>
        <tissue evidence="11">Antenna</tissue>
    </source>
</reference>
<evidence type="ECO:0000256" key="7">
    <source>
        <dbReference type="ARBA" id="ARBA00023136"/>
    </source>
</evidence>
<feature type="transmembrane region" description="Helical" evidence="10">
    <location>
        <begin position="146"/>
        <end position="174"/>
    </location>
</feature>
<feature type="transmembrane region" description="Helical" evidence="10">
    <location>
        <begin position="88"/>
        <end position="108"/>
    </location>
</feature>
<evidence type="ECO:0000256" key="1">
    <source>
        <dbReference type="ARBA" id="ARBA00004651"/>
    </source>
</evidence>
<keyword evidence="8 10" id="KW-0675">Receptor</keyword>
<comment type="similarity">
    <text evidence="10">Belongs to the insect chemoreceptor superfamily. Heteromeric odorant receptor channel (TC 1.A.69) family.</text>
</comment>
<evidence type="ECO:0000256" key="9">
    <source>
        <dbReference type="ARBA" id="ARBA00023224"/>
    </source>
</evidence>
<name>A0A7T3N2L4_HELAM</name>
<keyword evidence="5 10" id="KW-0552">Olfaction</keyword>
<evidence type="ECO:0000256" key="5">
    <source>
        <dbReference type="ARBA" id="ARBA00022725"/>
    </source>
</evidence>
<feature type="transmembrane region" description="Helical" evidence="10">
    <location>
        <begin position="202"/>
        <end position="223"/>
    </location>
</feature>
<keyword evidence="2" id="KW-1003">Cell membrane</keyword>
<evidence type="ECO:0000256" key="4">
    <source>
        <dbReference type="ARBA" id="ARBA00022692"/>
    </source>
</evidence>
<evidence type="ECO:0000256" key="2">
    <source>
        <dbReference type="ARBA" id="ARBA00022475"/>
    </source>
</evidence>
<keyword evidence="3 10" id="KW-0716">Sensory transduction</keyword>
<comment type="caution">
    <text evidence="10">Lacks conserved residue(s) required for the propagation of feature annotation.</text>
</comment>
<dbReference type="Pfam" id="PF02949">
    <property type="entry name" value="7tm_6"/>
    <property type="match status" value="1"/>
</dbReference>
<dbReference type="GO" id="GO:0005886">
    <property type="term" value="C:plasma membrane"/>
    <property type="evidence" value="ECO:0007669"/>
    <property type="project" value="UniProtKB-SubCell"/>
</dbReference>
<evidence type="ECO:0000256" key="3">
    <source>
        <dbReference type="ARBA" id="ARBA00022606"/>
    </source>
</evidence>
<dbReference type="OrthoDB" id="7486936at2759"/>
<dbReference type="GO" id="GO:0004984">
    <property type="term" value="F:olfactory receptor activity"/>
    <property type="evidence" value="ECO:0007669"/>
    <property type="project" value="InterPro"/>
</dbReference>
<dbReference type="GO" id="GO:0007165">
    <property type="term" value="P:signal transduction"/>
    <property type="evidence" value="ECO:0007669"/>
    <property type="project" value="UniProtKB-KW"/>
</dbReference>
<evidence type="ECO:0000256" key="10">
    <source>
        <dbReference type="RuleBase" id="RU351113"/>
    </source>
</evidence>
<dbReference type="AlphaFoldDB" id="A0A7T3N2L4"/>
<dbReference type="PANTHER" id="PTHR21137">
    <property type="entry name" value="ODORANT RECEPTOR"/>
    <property type="match status" value="1"/>
</dbReference>
<keyword evidence="7 10" id="KW-0472">Membrane</keyword>
<organism evidence="11">
    <name type="scientific">Helicoverpa armigera</name>
    <name type="common">Cotton bollworm</name>
    <name type="synonym">Heliothis armigera</name>
    <dbReference type="NCBI Taxonomy" id="29058"/>
    <lineage>
        <taxon>Eukaryota</taxon>
        <taxon>Metazoa</taxon>
        <taxon>Ecdysozoa</taxon>
        <taxon>Arthropoda</taxon>
        <taxon>Hexapoda</taxon>
        <taxon>Insecta</taxon>
        <taxon>Pterygota</taxon>
        <taxon>Neoptera</taxon>
        <taxon>Endopterygota</taxon>
        <taxon>Lepidoptera</taxon>
        <taxon>Glossata</taxon>
        <taxon>Ditrysia</taxon>
        <taxon>Noctuoidea</taxon>
        <taxon>Noctuidae</taxon>
        <taxon>Heliothinae</taxon>
        <taxon>Helicoverpa</taxon>
    </lineage>
</organism>
<keyword evidence="4 10" id="KW-0812">Transmembrane</keyword>
<gene>
    <name evidence="11" type="primary">OR65</name>
</gene>
<dbReference type="GO" id="GO:0005549">
    <property type="term" value="F:odorant binding"/>
    <property type="evidence" value="ECO:0007669"/>
    <property type="project" value="InterPro"/>
</dbReference>
<comment type="subcellular location">
    <subcellularLocation>
        <location evidence="1 10">Cell membrane</location>
        <topology evidence="1 10">Multi-pass membrane protein</topology>
    </subcellularLocation>
</comment>
<dbReference type="InterPro" id="IPR004117">
    <property type="entry name" value="7tm6_olfct_rcpt"/>
</dbReference>
<feature type="transmembrane region" description="Helical" evidence="10">
    <location>
        <begin position="328"/>
        <end position="352"/>
    </location>
</feature>
<accession>A0A7T3N2L4</accession>
<evidence type="ECO:0000256" key="6">
    <source>
        <dbReference type="ARBA" id="ARBA00022989"/>
    </source>
</evidence>
<protein>
    <recommendedName>
        <fullName evidence="10">Odorant receptor</fullName>
    </recommendedName>
</protein>
<feature type="transmembrane region" description="Helical" evidence="10">
    <location>
        <begin position="55"/>
        <end position="76"/>
    </location>
</feature>
<proteinExistence type="evidence at transcript level"/>
<dbReference type="PANTHER" id="PTHR21137:SF35">
    <property type="entry name" value="ODORANT RECEPTOR 19A-RELATED"/>
    <property type="match status" value="1"/>
</dbReference>
<evidence type="ECO:0000256" key="8">
    <source>
        <dbReference type="ARBA" id="ARBA00023170"/>
    </source>
</evidence>
<dbReference type="EMBL" id="MT479039">
    <property type="protein sequence ID" value="QPX50370.1"/>
    <property type="molecule type" value="mRNA"/>
</dbReference>
<sequence length="422" mass="49253">MWKKFKAFYNKENYDFTKGYIDGYEFHKTFYQIMVAFKVADLSNPNPPSYFNQNLVIFISGFTAITFTCTSIVHGFESFDIPLITEAGTYTIVLFYELLIVSCTWRYLPQFHHLLRAIKDDFHYICTTGEKYRVQYFQTQLKTWKICIIMSIFTVAIPAGMITFATLSLVYFLVTYDPEVGGSRPLLFPFWMPNVDFGASPVYEMAFMFANVNVIIYAYNYIFMIQTQIVWIRQITSKVDIVNWSIQDLLVDIRPATSEEESMYYNYLIQTRMRDIVIHNQAMYRLMEDYAIVYKKLLMFEQKCCGPVVCLTSYSLASKFDEGEFQAILLLLCIATIVLHFIPSYLCTFLAFKVSSVCDACWNIPFWNAGPVIRTYMVLIMQRSLRPLPLQAAGFEDISIETFSKKMTNAYSMFNMLRQTNL</sequence>
<keyword evidence="6 10" id="KW-1133">Transmembrane helix</keyword>
<keyword evidence="9 10" id="KW-0807">Transducer</keyword>
<evidence type="ECO:0000313" key="11">
    <source>
        <dbReference type="EMBL" id="QPX50370.1"/>
    </source>
</evidence>